<dbReference type="Proteomes" id="UP001175211">
    <property type="component" value="Unassembled WGS sequence"/>
</dbReference>
<organism evidence="1 2">
    <name type="scientific">Armillaria tabescens</name>
    <name type="common">Ringless honey mushroom</name>
    <name type="synonym">Agaricus tabescens</name>
    <dbReference type="NCBI Taxonomy" id="1929756"/>
    <lineage>
        <taxon>Eukaryota</taxon>
        <taxon>Fungi</taxon>
        <taxon>Dikarya</taxon>
        <taxon>Basidiomycota</taxon>
        <taxon>Agaricomycotina</taxon>
        <taxon>Agaricomycetes</taxon>
        <taxon>Agaricomycetidae</taxon>
        <taxon>Agaricales</taxon>
        <taxon>Marasmiineae</taxon>
        <taxon>Physalacriaceae</taxon>
        <taxon>Desarmillaria</taxon>
    </lineage>
</organism>
<keyword evidence="2" id="KW-1185">Reference proteome</keyword>
<evidence type="ECO:0000313" key="2">
    <source>
        <dbReference type="Proteomes" id="UP001175211"/>
    </source>
</evidence>
<reference evidence="1" key="1">
    <citation type="submission" date="2023-06" db="EMBL/GenBank/DDBJ databases">
        <authorList>
            <consortium name="Lawrence Berkeley National Laboratory"/>
            <person name="Ahrendt S."/>
            <person name="Sahu N."/>
            <person name="Indic B."/>
            <person name="Wong-Bajracharya J."/>
            <person name="Merenyi Z."/>
            <person name="Ke H.-M."/>
            <person name="Monk M."/>
            <person name="Kocsube S."/>
            <person name="Drula E."/>
            <person name="Lipzen A."/>
            <person name="Balint B."/>
            <person name="Henrissat B."/>
            <person name="Andreopoulos B."/>
            <person name="Martin F.M."/>
            <person name="Harder C.B."/>
            <person name="Rigling D."/>
            <person name="Ford K.L."/>
            <person name="Foster G.D."/>
            <person name="Pangilinan J."/>
            <person name="Papanicolaou A."/>
            <person name="Barry K."/>
            <person name="LaButti K."/>
            <person name="Viragh M."/>
            <person name="Koriabine M."/>
            <person name="Yan M."/>
            <person name="Riley R."/>
            <person name="Champramary S."/>
            <person name="Plett K.L."/>
            <person name="Tsai I.J."/>
            <person name="Slot J."/>
            <person name="Sipos G."/>
            <person name="Plett J."/>
            <person name="Nagy L.G."/>
            <person name="Grigoriev I.V."/>
        </authorList>
    </citation>
    <scope>NUCLEOTIDE SEQUENCE</scope>
    <source>
        <strain evidence="1">CCBAS 213</strain>
    </source>
</reference>
<dbReference type="EMBL" id="JAUEPS010000041">
    <property type="protein sequence ID" value="KAK0448466.1"/>
    <property type="molecule type" value="Genomic_DNA"/>
</dbReference>
<sequence>MSYKIFNHFGEDGPIDISQDSDFKVARLEAFIMIGFYSGDLDLTGRRLSRFEFYSARWSLFLADVEALAPFVLEFKSGWAFEGELALLAGQGRSSVSYEMQNEEMWEDFRERWLVPSTYVYEDVKDWIDRVVKQITESKGEPKIQKLFLPDLPDELLDLVFQQGSSDVVRLLSRTCHHMRALGAPYIYRVSQHPVPPKWNRALSL</sequence>
<comment type="caution">
    <text evidence="1">The sequence shown here is derived from an EMBL/GenBank/DDBJ whole genome shotgun (WGS) entry which is preliminary data.</text>
</comment>
<dbReference type="GeneID" id="85367237"/>
<dbReference type="RefSeq" id="XP_060326571.1">
    <property type="nucleotide sequence ID" value="XM_060483689.1"/>
</dbReference>
<evidence type="ECO:0008006" key="3">
    <source>
        <dbReference type="Google" id="ProtNLM"/>
    </source>
</evidence>
<protein>
    <recommendedName>
        <fullName evidence="3">F-box domain-containing protein</fullName>
    </recommendedName>
</protein>
<proteinExistence type="predicted"/>
<name>A0AA39JVA6_ARMTA</name>
<accession>A0AA39JVA6</accession>
<dbReference type="AlphaFoldDB" id="A0AA39JVA6"/>
<gene>
    <name evidence="1" type="ORF">EV420DRAFT_844362</name>
</gene>
<evidence type="ECO:0000313" key="1">
    <source>
        <dbReference type="EMBL" id="KAK0448466.1"/>
    </source>
</evidence>